<dbReference type="EMBL" id="JAJTJA010000009">
    <property type="protein sequence ID" value="KAH8693592.1"/>
    <property type="molecule type" value="Genomic_DNA"/>
</dbReference>
<feature type="compositionally biased region" description="Polar residues" evidence="1">
    <location>
        <begin position="775"/>
        <end position="797"/>
    </location>
</feature>
<evidence type="ECO:0000256" key="1">
    <source>
        <dbReference type="SAM" id="MobiDB-lite"/>
    </source>
</evidence>
<feature type="compositionally biased region" description="Basic and acidic residues" evidence="1">
    <location>
        <begin position="525"/>
        <end position="540"/>
    </location>
</feature>
<feature type="compositionally biased region" description="Basic residues" evidence="1">
    <location>
        <begin position="661"/>
        <end position="671"/>
    </location>
</feature>
<feature type="compositionally biased region" description="Low complexity" evidence="1">
    <location>
        <begin position="692"/>
        <end position="707"/>
    </location>
</feature>
<feature type="compositionally biased region" description="Basic and acidic residues" evidence="1">
    <location>
        <begin position="29"/>
        <end position="46"/>
    </location>
</feature>
<feature type="compositionally biased region" description="Basic and acidic residues" evidence="1">
    <location>
        <begin position="812"/>
        <end position="822"/>
    </location>
</feature>
<dbReference type="Pfam" id="PF12757">
    <property type="entry name" value="Eisosome1"/>
    <property type="match status" value="1"/>
</dbReference>
<keyword evidence="3" id="KW-1185">Reference proteome</keyword>
<dbReference type="GeneID" id="70243477"/>
<protein>
    <recommendedName>
        <fullName evidence="4">Eisosome protein 1</fullName>
    </recommendedName>
</protein>
<feature type="compositionally biased region" description="Polar residues" evidence="1">
    <location>
        <begin position="709"/>
        <end position="728"/>
    </location>
</feature>
<feature type="compositionally biased region" description="Polar residues" evidence="1">
    <location>
        <begin position="582"/>
        <end position="591"/>
    </location>
</feature>
<gene>
    <name evidence="2" type="ORF">BGW36DRAFT_345253</name>
</gene>
<organism evidence="2 3">
    <name type="scientific">Talaromyces proteolyticus</name>
    <dbReference type="NCBI Taxonomy" id="1131652"/>
    <lineage>
        <taxon>Eukaryota</taxon>
        <taxon>Fungi</taxon>
        <taxon>Dikarya</taxon>
        <taxon>Ascomycota</taxon>
        <taxon>Pezizomycotina</taxon>
        <taxon>Eurotiomycetes</taxon>
        <taxon>Eurotiomycetidae</taxon>
        <taxon>Eurotiales</taxon>
        <taxon>Trichocomaceae</taxon>
        <taxon>Talaromyces</taxon>
        <taxon>Talaromyces sect. Bacilispori</taxon>
    </lineage>
</organism>
<feature type="region of interest" description="Disordered" evidence="1">
    <location>
        <begin position="525"/>
        <end position="855"/>
    </location>
</feature>
<dbReference type="InterPro" id="IPR024527">
    <property type="entry name" value="Eisosome1"/>
</dbReference>
<sequence length="855" mass="93745">MTAVRSNAADTNAARLADHAATAALYATDPERRRAADEALEAEQRNEAATLPPGLTLANASAAASLAHARQKTSDPWRPERQPHAERAAFLARGYQAPEPPSTTKINPDVYKAALLAAKERVNLKSPPPATTESPHPGQSAASHIMANGSRGVQETTVVTINPGALNAASGAVLNRRRTESAPTRPVFHPDAAYALTAATISHRASRVPEDVLSDLDPALEAARIHHIARSNVQLYTSTPPVEIEVEEQKHRDTLRAAAISMAKDMYASAAATKGERDVAETAGSVAHLRHSRRLSQSQLSWISGDEQNVTRRPTNLHEAAQKIANEKLSKMQQNDLVNKQQYYGIPNHRSRNTLTRRLRRRTSSDGDASKIDWERSEEIRNQMSSLQSRLQTIDNKKSKDRSDLMEIARKNVNARIHDMDERVYARTGKPSPNMQREWEEKAQVRAKAESDARMTNFGRISVGGQKYMDESEIEAIARARIEPTLNEISDRVEEKRAKEVEQRLDQERSQHLAELDQQRRAEIQTEEKQKNAFDKDKQRLERKHSRRGSMKLLARTSRIFLGRKAPEEEDEKKGADGVPQESEQSPTTASDRPERIDEIETAPPAEPERPETPVADTTQPPHDREDTAPTVTGVAETPAQKDTAANAQGDSPKSESKLKSWFKAKVRRTSKPQLVEKKAESESRDTDTGNAPAVASSAAADSQRAAPLSSNPVTDRDIASTTSNASPDDQDAIRQWSTSTAASAAVGENRPEADGKRKGIRMSLKDMISRKTPSETGSTTVSPLASPTTPTASGNLGTVAMSRPSASRLNTVERGELRDSFTEGSLPPPPTLFSSPGRRSVSSSARDSRFSEDI</sequence>
<reference evidence="2" key="1">
    <citation type="submission" date="2021-12" db="EMBL/GenBank/DDBJ databases">
        <title>Convergent genome expansion in fungi linked to evolution of root-endophyte symbiosis.</title>
        <authorList>
            <consortium name="DOE Joint Genome Institute"/>
            <person name="Ke Y.-H."/>
            <person name="Bonito G."/>
            <person name="Liao H.-L."/>
            <person name="Looney B."/>
            <person name="Rojas-Flechas A."/>
            <person name="Nash J."/>
            <person name="Hameed K."/>
            <person name="Schadt C."/>
            <person name="Martin F."/>
            <person name="Crous P.W."/>
            <person name="Miettinen O."/>
            <person name="Magnuson J.K."/>
            <person name="Labbe J."/>
            <person name="Jacobson D."/>
            <person name="Doktycz M.J."/>
            <person name="Veneault-Fourrey C."/>
            <person name="Kuo A."/>
            <person name="Mondo S."/>
            <person name="Calhoun S."/>
            <person name="Riley R."/>
            <person name="Ohm R."/>
            <person name="LaButti K."/>
            <person name="Andreopoulos B."/>
            <person name="Pangilinan J."/>
            <person name="Nolan M."/>
            <person name="Tritt A."/>
            <person name="Clum A."/>
            <person name="Lipzen A."/>
            <person name="Daum C."/>
            <person name="Barry K."/>
            <person name="Grigoriev I.V."/>
            <person name="Vilgalys R."/>
        </authorList>
    </citation>
    <scope>NUCLEOTIDE SEQUENCE</scope>
    <source>
        <strain evidence="2">PMI_201</strain>
    </source>
</reference>
<feature type="region of interest" description="Disordered" evidence="1">
    <location>
        <begin position="25"/>
        <end position="83"/>
    </location>
</feature>
<comment type="caution">
    <text evidence="2">The sequence shown here is derived from an EMBL/GenBank/DDBJ whole genome shotgun (WGS) entry which is preliminary data.</text>
</comment>
<dbReference type="RefSeq" id="XP_046069262.1">
    <property type="nucleotide sequence ID" value="XM_046213190.1"/>
</dbReference>
<name>A0AAD4PVJ6_9EURO</name>
<feature type="compositionally biased region" description="Basic and acidic residues" evidence="1">
    <location>
        <begin position="750"/>
        <end position="774"/>
    </location>
</feature>
<feature type="compositionally biased region" description="Basic and acidic residues" evidence="1">
    <location>
        <begin position="675"/>
        <end position="688"/>
    </location>
</feature>
<dbReference type="AlphaFoldDB" id="A0AAD4PVJ6"/>
<feature type="compositionally biased region" description="Basic and acidic residues" evidence="1">
    <location>
        <begin position="72"/>
        <end position="83"/>
    </location>
</feature>
<evidence type="ECO:0000313" key="3">
    <source>
        <dbReference type="Proteomes" id="UP001201262"/>
    </source>
</evidence>
<accession>A0AAD4PVJ6</accession>
<evidence type="ECO:0008006" key="4">
    <source>
        <dbReference type="Google" id="ProtNLM"/>
    </source>
</evidence>
<dbReference type="PANTHER" id="PTHR28298">
    <property type="entry name" value="EISOSOME PROTEIN 1"/>
    <property type="match status" value="1"/>
</dbReference>
<evidence type="ECO:0000313" key="2">
    <source>
        <dbReference type="EMBL" id="KAH8693592.1"/>
    </source>
</evidence>
<dbReference type="GO" id="GO:0070941">
    <property type="term" value="P:eisosome assembly"/>
    <property type="evidence" value="ECO:0007669"/>
    <property type="project" value="TreeGrafter"/>
</dbReference>
<dbReference type="Proteomes" id="UP001201262">
    <property type="component" value="Unassembled WGS sequence"/>
</dbReference>
<dbReference type="PANTHER" id="PTHR28298:SF1">
    <property type="entry name" value="EISOSOME PROTEIN 1"/>
    <property type="match status" value="1"/>
</dbReference>
<feature type="compositionally biased region" description="Low complexity" evidence="1">
    <location>
        <begin position="57"/>
        <end position="68"/>
    </location>
</feature>
<feature type="compositionally biased region" description="Low complexity" evidence="1">
    <location>
        <begin position="833"/>
        <end position="846"/>
    </location>
</feature>
<proteinExistence type="predicted"/>
<feature type="compositionally biased region" description="Basic residues" evidence="1">
    <location>
        <begin position="541"/>
        <end position="550"/>
    </location>
</feature>